<evidence type="ECO:0000256" key="4">
    <source>
        <dbReference type="ARBA" id="ARBA00022695"/>
    </source>
</evidence>
<proteinExistence type="inferred from homology"/>
<evidence type="ECO:0000256" key="9">
    <source>
        <dbReference type="ARBA" id="ARBA00031547"/>
    </source>
</evidence>
<keyword evidence="11" id="KW-1185">Reference proteome</keyword>
<evidence type="ECO:0000256" key="7">
    <source>
        <dbReference type="ARBA" id="ARBA00022840"/>
    </source>
</evidence>
<dbReference type="GO" id="GO:0070733">
    <property type="term" value="F:AMPylase activity"/>
    <property type="evidence" value="ECO:0007669"/>
    <property type="project" value="TreeGrafter"/>
</dbReference>
<evidence type="ECO:0000256" key="6">
    <source>
        <dbReference type="ARBA" id="ARBA00022741"/>
    </source>
</evidence>
<keyword evidence="3" id="KW-0808">Transferase</keyword>
<keyword evidence="5" id="KW-0479">Metal-binding</keyword>
<sequence>MTSRKLESLPSVPAKFTKALPCDIYTAQVTETNQTNLMRTTRPVHRAVYSHVYPETTPDPRLLALSKPACNDLDLDANEILEDSQKFVSIFSGNEIMPNTRPWSLCYAGHQFGFFAGQLGDGRAVSLFESVNSKGVSWEIQLKGAGRTPYSRFGDGYAVLRSSIREFLMSEHMHALGVPTTRALALIETSRDVYRDDGPKDKQPETGAIVTRMSPSWLRFGNFEIFYSRGDMDNVRRLADYAIDQVVKDTDSSGPGNKYARFIRNVTKSTAKMVAEWQAIGFNHGVMNTDNMSILGLTMDYGPFQIMDFYNPSYICNHSDDSGRYAFSRQPSVCILNLIKLSIPLFELIGAGEAVDDLVFEDISDETKEGITDDSTLEKYRNEGKAFVQDLLNNEFKEYFMQHLLVKMRSKIGLLESSSTQSDMDDVVIPLLDWMTAYHIDYHRFYRSLSNYKITEHGEDADAEKAITEWLDINTEEDAHTETSKKALRPWLTIYRNRLLKDKVDDEERKRRMDAVNPRFVLRNSIAEAVIQAFEDGTDQDEAQDILNACLDACINPFKDQYQDKRVEDWINSPVPKKDMRCSCSS</sequence>
<dbReference type="InterPro" id="IPR003846">
    <property type="entry name" value="SelO"/>
</dbReference>
<reference evidence="10 11" key="1">
    <citation type="submission" date="2014-09" db="EMBL/GenBank/DDBJ databases">
        <authorList>
            <person name="Ellenberger Sabrina"/>
        </authorList>
    </citation>
    <scope>NUCLEOTIDE SEQUENCE [LARGE SCALE GENOMIC DNA]</scope>
    <source>
        <strain evidence="10 11">CBS 412.66</strain>
    </source>
</reference>
<dbReference type="PANTHER" id="PTHR32057">
    <property type="entry name" value="PROTEIN ADENYLYLTRANSFERASE SELO, MITOCHONDRIAL"/>
    <property type="match status" value="1"/>
</dbReference>
<keyword evidence="7" id="KW-0067">ATP-binding</keyword>
<evidence type="ECO:0000313" key="11">
    <source>
        <dbReference type="Proteomes" id="UP000054107"/>
    </source>
</evidence>
<evidence type="ECO:0000256" key="3">
    <source>
        <dbReference type="ARBA" id="ARBA00022679"/>
    </source>
</evidence>
<evidence type="ECO:0000256" key="1">
    <source>
        <dbReference type="ARBA" id="ARBA00001946"/>
    </source>
</evidence>
<evidence type="ECO:0000256" key="5">
    <source>
        <dbReference type="ARBA" id="ARBA00022723"/>
    </source>
</evidence>
<gene>
    <name evidence="10" type="primary">PARPA_11833.1 scaffold 44631</name>
</gene>
<evidence type="ECO:0000313" key="10">
    <source>
        <dbReference type="EMBL" id="CEP17535.1"/>
    </source>
</evidence>
<organism evidence="10 11">
    <name type="scientific">Parasitella parasitica</name>
    <dbReference type="NCBI Taxonomy" id="35722"/>
    <lineage>
        <taxon>Eukaryota</taxon>
        <taxon>Fungi</taxon>
        <taxon>Fungi incertae sedis</taxon>
        <taxon>Mucoromycota</taxon>
        <taxon>Mucoromycotina</taxon>
        <taxon>Mucoromycetes</taxon>
        <taxon>Mucorales</taxon>
        <taxon>Mucorineae</taxon>
        <taxon>Mucoraceae</taxon>
        <taxon>Parasitella</taxon>
    </lineage>
</organism>
<dbReference type="EMBL" id="LN733691">
    <property type="protein sequence ID" value="CEP17535.1"/>
    <property type="molecule type" value="Genomic_DNA"/>
</dbReference>
<comment type="similarity">
    <text evidence="2">Belongs to the SELO family.</text>
</comment>
<dbReference type="OrthoDB" id="10254721at2759"/>
<dbReference type="HAMAP" id="MF_00692">
    <property type="entry name" value="SelO"/>
    <property type="match status" value="1"/>
</dbReference>
<comment type="cofactor">
    <cofactor evidence="1">
        <name>Mg(2+)</name>
        <dbReference type="ChEBI" id="CHEBI:18420"/>
    </cofactor>
</comment>
<keyword evidence="4" id="KW-0548">Nucleotidyltransferase</keyword>
<dbReference type="GO" id="GO:0005739">
    <property type="term" value="C:mitochondrion"/>
    <property type="evidence" value="ECO:0007669"/>
    <property type="project" value="TreeGrafter"/>
</dbReference>
<evidence type="ECO:0000256" key="8">
    <source>
        <dbReference type="ARBA" id="ARBA00022842"/>
    </source>
</evidence>
<dbReference type="PANTHER" id="PTHR32057:SF14">
    <property type="entry name" value="PROTEIN ADENYLYLTRANSFERASE SELO, MITOCHONDRIAL"/>
    <property type="match status" value="1"/>
</dbReference>
<name>A0A0B7NPU0_9FUNG</name>
<dbReference type="GO" id="GO:0005524">
    <property type="term" value="F:ATP binding"/>
    <property type="evidence" value="ECO:0007669"/>
    <property type="project" value="UniProtKB-KW"/>
</dbReference>
<accession>A0A0B7NPU0</accession>
<keyword evidence="8" id="KW-0460">Magnesium</keyword>
<protein>
    <recommendedName>
        <fullName evidence="9">Selenoprotein O</fullName>
    </recommendedName>
</protein>
<dbReference type="GO" id="GO:0046872">
    <property type="term" value="F:metal ion binding"/>
    <property type="evidence" value="ECO:0007669"/>
    <property type="project" value="UniProtKB-KW"/>
</dbReference>
<dbReference type="STRING" id="35722.A0A0B7NPU0"/>
<dbReference type="Pfam" id="PF02696">
    <property type="entry name" value="SelO"/>
    <property type="match status" value="1"/>
</dbReference>
<dbReference type="Proteomes" id="UP000054107">
    <property type="component" value="Unassembled WGS sequence"/>
</dbReference>
<evidence type="ECO:0000256" key="2">
    <source>
        <dbReference type="ARBA" id="ARBA00009747"/>
    </source>
</evidence>
<dbReference type="NCBIfam" id="NF000658">
    <property type="entry name" value="PRK00029.1"/>
    <property type="match status" value="1"/>
</dbReference>
<dbReference type="AlphaFoldDB" id="A0A0B7NPU0"/>
<keyword evidence="6" id="KW-0547">Nucleotide-binding</keyword>